<accession>A0A0E0KYB9</accession>
<name>A0A0E0KYB9_ORYPU</name>
<dbReference type="Gramene" id="OPUNC05G02710.1">
    <property type="protein sequence ID" value="OPUNC05G02710.1"/>
    <property type="gene ID" value="OPUNC05G02710"/>
</dbReference>
<evidence type="ECO:0000313" key="2">
    <source>
        <dbReference type="EnsemblPlants" id="OPUNC05G02710.1"/>
    </source>
</evidence>
<protein>
    <submittedName>
        <fullName evidence="2">Uncharacterized protein</fullName>
    </submittedName>
</protein>
<organism evidence="2">
    <name type="scientific">Oryza punctata</name>
    <name type="common">Red rice</name>
    <dbReference type="NCBI Taxonomy" id="4537"/>
    <lineage>
        <taxon>Eukaryota</taxon>
        <taxon>Viridiplantae</taxon>
        <taxon>Streptophyta</taxon>
        <taxon>Embryophyta</taxon>
        <taxon>Tracheophyta</taxon>
        <taxon>Spermatophyta</taxon>
        <taxon>Magnoliopsida</taxon>
        <taxon>Liliopsida</taxon>
        <taxon>Poales</taxon>
        <taxon>Poaceae</taxon>
        <taxon>BOP clade</taxon>
        <taxon>Oryzoideae</taxon>
        <taxon>Oryzeae</taxon>
        <taxon>Oryzinae</taxon>
        <taxon>Oryza</taxon>
    </lineage>
</organism>
<dbReference type="AlphaFoldDB" id="A0A0E0KYB9"/>
<feature type="compositionally biased region" description="Basic and acidic residues" evidence="1">
    <location>
        <begin position="1"/>
        <end position="13"/>
    </location>
</feature>
<dbReference type="eggNOG" id="ENOG502R3U4">
    <property type="taxonomic scope" value="Eukaryota"/>
</dbReference>
<dbReference type="OMA" id="QAESMAI"/>
<proteinExistence type="predicted"/>
<keyword evidence="3" id="KW-1185">Reference proteome</keyword>
<dbReference type="HOGENOM" id="CLU_166435_0_0_1"/>
<reference evidence="2" key="1">
    <citation type="submission" date="2015-04" db="UniProtKB">
        <authorList>
            <consortium name="EnsemblPlants"/>
        </authorList>
    </citation>
    <scope>IDENTIFICATION</scope>
</reference>
<evidence type="ECO:0000313" key="3">
    <source>
        <dbReference type="Proteomes" id="UP000026962"/>
    </source>
</evidence>
<sequence>MVAKVDLHHPIKEGRRKGEKMFRSGAKNTSNELPVEGVVRVRKVEKIQAYNLVTKPSAATRISPTGQAESMAITVVRVGVVAGKTDGVIPVARANN</sequence>
<feature type="region of interest" description="Disordered" evidence="1">
    <location>
        <begin position="1"/>
        <end position="28"/>
    </location>
</feature>
<evidence type="ECO:0000256" key="1">
    <source>
        <dbReference type="SAM" id="MobiDB-lite"/>
    </source>
</evidence>
<reference evidence="2" key="2">
    <citation type="submission" date="2018-05" db="EMBL/GenBank/DDBJ databases">
        <title>OpunRS2 (Oryza punctata Reference Sequence Version 2).</title>
        <authorList>
            <person name="Zhang J."/>
            <person name="Kudrna D."/>
            <person name="Lee S."/>
            <person name="Talag J."/>
            <person name="Welchert J."/>
            <person name="Wing R.A."/>
        </authorList>
    </citation>
    <scope>NUCLEOTIDE SEQUENCE [LARGE SCALE GENOMIC DNA]</scope>
</reference>
<dbReference type="Proteomes" id="UP000026962">
    <property type="component" value="Chromosome 5"/>
</dbReference>
<dbReference type="EnsemblPlants" id="OPUNC05G02710.1">
    <property type="protein sequence ID" value="OPUNC05G02710.1"/>
    <property type="gene ID" value="OPUNC05G02710"/>
</dbReference>